<sequence length="203" mass="23504">MKYILLFFFISFFTRGQVVLDTIAKETCSCLKNKNFDLKNNVDLSKIEMELGLCMITNINKYNSSLNGISQIDYSNSDELTKLSGEIAVKMLNYCPEYLFNLGKNSTNIKENQKSVREVPTNLFECTIIEIKTNQFLSLIVRDSNNKLHTLLVLSYFESASLLLENKIKVGDKLMVSYLEQELYDPLIKDFRIFKIIDFLEKI</sequence>
<evidence type="ECO:0000313" key="2">
    <source>
        <dbReference type="Proteomes" id="UP001232117"/>
    </source>
</evidence>
<name>A0ABY8N686_9FLAO</name>
<accession>A0ABY8N686</accession>
<reference evidence="1 2" key="1">
    <citation type="submission" date="2023-06" db="EMBL/GenBank/DDBJ databases">
        <title>Complete Genome Sequence of Flavobacterium keumense K3R-10.</title>
        <authorList>
            <person name="Jeong H."/>
            <person name="Jhang S.Y."/>
            <person name="Kim J.N."/>
        </authorList>
    </citation>
    <scope>NUCLEOTIDE SEQUENCE [LARGE SCALE GENOMIC DNA]</scope>
    <source>
        <strain evidence="1 2">K3R-10</strain>
    </source>
</reference>
<protein>
    <submittedName>
        <fullName evidence="1">Uncharacterized protein</fullName>
    </submittedName>
</protein>
<organism evidence="1 2">
    <name type="scientific">Flavobacterium keumense</name>
    <dbReference type="NCBI Taxonomy" id="1306518"/>
    <lineage>
        <taxon>Bacteria</taxon>
        <taxon>Pseudomonadati</taxon>
        <taxon>Bacteroidota</taxon>
        <taxon>Flavobacteriia</taxon>
        <taxon>Flavobacteriales</taxon>
        <taxon>Flavobacteriaceae</taxon>
        <taxon>Flavobacterium</taxon>
    </lineage>
</organism>
<dbReference type="Proteomes" id="UP001232117">
    <property type="component" value="Chromosome"/>
</dbReference>
<keyword evidence="2" id="KW-1185">Reference proteome</keyword>
<proteinExistence type="predicted"/>
<dbReference type="RefSeq" id="WP_264532893.1">
    <property type="nucleotide sequence ID" value="NZ_CP092332.1"/>
</dbReference>
<dbReference type="EMBL" id="CP092332">
    <property type="protein sequence ID" value="WGK94381.1"/>
    <property type="molecule type" value="Genomic_DNA"/>
</dbReference>
<gene>
    <name evidence="1" type="ORF">MG292_09895</name>
</gene>
<evidence type="ECO:0000313" key="1">
    <source>
        <dbReference type="EMBL" id="WGK94381.1"/>
    </source>
</evidence>